<dbReference type="EC" id="1.3.1.72" evidence="2"/>
<comment type="caution">
    <text evidence="8">The sequence shown here is derived from an EMBL/GenBank/DDBJ whole genome shotgun (WGS) entry which is preliminary data.</text>
</comment>
<keyword evidence="6" id="KW-0472">Membrane</keyword>
<dbReference type="PANTHER" id="PTHR10801">
    <property type="entry name" value="24-DEHYDROCHOLESTEROL REDUCTASE"/>
    <property type="match status" value="1"/>
</dbReference>
<organism evidence="8 9">
    <name type="scientific">Candidatus Yanofskybacteria bacterium RIFCSPLOWO2_01_FULL_44_22</name>
    <dbReference type="NCBI Taxonomy" id="1802697"/>
    <lineage>
        <taxon>Bacteria</taxon>
        <taxon>Candidatus Yanofskyibacteriota</taxon>
    </lineage>
</organism>
<gene>
    <name evidence="8" type="ORF">A2925_00470</name>
</gene>
<dbReference type="STRING" id="1802697.A2925_00470"/>
<keyword evidence="5" id="KW-0560">Oxidoreductase</keyword>
<accession>A0A1F8GL08</accession>
<feature type="domain" description="FAD-binding PCMH-type" evidence="7">
    <location>
        <begin position="1"/>
        <end position="171"/>
    </location>
</feature>
<dbReference type="InterPro" id="IPR016169">
    <property type="entry name" value="FAD-bd_PCMH_sub2"/>
</dbReference>
<dbReference type="GO" id="GO:0050614">
    <property type="term" value="F:Delta24-sterol reductase activity"/>
    <property type="evidence" value="ECO:0007669"/>
    <property type="project" value="UniProtKB-EC"/>
</dbReference>
<comment type="subcellular location">
    <subcellularLocation>
        <location evidence="1">Membrane</location>
        <topology evidence="1">Single-pass membrane protein</topology>
    </subcellularLocation>
</comment>
<reference evidence="8 9" key="1">
    <citation type="journal article" date="2016" name="Nat. Commun.">
        <title>Thousands of microbial genomes shed light on interconnected biogeochemical processes in an aquifer system.</title>
        <authorList>
            <person name="Anantharaman K."/>
            <person name="Brown C.T."/>
            <person name="Hug L.A."/>
            <person name="Sharon I."/>
            <person name="Castelle C.J."/>
            <person name="Probst A.J."/>
            <person name="Thomas B.C."/>
            <person name="Singh A."/>
            <person name="Wilkins M.J."/>
            <person name="Karaoz U."/>
            <person name="Brodie E.L."/>
            <person name="Williams K.H."/>
            <person name="Hubbard S.S."/>
            <person name="Banfield J.F."/>
        </authorList>
    </citation>
    <scope>NUCLEOTIDE SEQUENCE [LARGE SCALE GENOMIC DNA]</scope>
</reference>
<evidence type="ECO:0000256" key="3">
    <source>
        <dbReference type="ARBA" id="ARBA00022692"/>
    </source>
</evidence>
<protein>
    <recommendedName>
        <fullName evidence="2">Delta(24)-sterol reductase</fullName>
        <ecNumber evidence="2">1.3.1.72</ecNumber>
    </recommendedName>
</protein>
<evidence type="ECO:0000256" key="4">
    <source>
        <dbReference type="ARBA" id="ARBA00022989"/>
    </source>
</evidence>
<dbReference type="GO" id="GO:0000246">
    <property type="term" value="F:Delta24(24-1) sterol reductase activity"/>
    <property type="evidence" value="ECO:0007669"/>
    <property type="project" value="TreeGrafter"/>
</dbReference>
<keyword evidence="4" id="KW-1133">Transmembrane helix</keyword>
<dbReference type="EMBL" id="MGKL01000010">
    <property type="protein sequence ID" value="OGN26084.1"/>
    <property type="molecule type" value="Genomic_DNA"/>
</dbReference>
<dbReference type="Pfam" id="PF01565">
    <property type="entry name" value="FAD_binding_4"/>
    <property type="match status" value="1"/>
</dbReference>
<evidence type="ECO:0000313" key="9">
    <source>
        <dbReference type="Proteomes" id="UP000178256"/>
    </source>
</evidence>
<dbReference type="PROSITE" id="PS51387">
    <property type="entry name" value="FAD_PCMH"/>
    <property type="match status" value="1"/>
</dbReference>
<keyword evidence="3" id="KW-0812">Transmembrane</keyword>
<dbReference type="GO" id="GO:0005737">
    <property type="term" value="C:cytoplasm"/>
    <property type="evidence" value="ECO:0007669"/>
    <property type="project" value="TreeGrafter"/>
</dbReference>
<evidence type="ECO:0000256" key="1">
    <source>
        <dbReference type="ARBA" id="ARBA00004167"/>
    </source>
</evidence>
<dbReference type="Proteomes" id="UP000178256">
    <property type="component" value="Unassembled WGS sequence"/>
</dbReference>
<dbReference type="GO" id="GO:0071949">
    <property type="term" value="F:FAD binding"/>
    <property type="evidence" value="ECO:0007669"/>
    <property type="project" value="InterPro"/>
</dbReference>
<dbReference type="InterPro" id="IPR016166">
    <property type="entry name" value="FAD-bd_PCMH"/>
</dbReference>
<sequence>MTEIEQQHLSDLRAVQEQVKFFYSQKRKVKIYHGSTTSTRTQKFEKGKFVDVSRLDRIVEINSAGPYVLVEPNVPMDKLVEATLRYGLVPPVVPELPLITVGGSIQGGAGESSSFKYGGVHDCCLEYEVVLGNGEIITASPTQNKDLFYGIACSYGSLGIITLVKLSLVPAKDFVRLKYFIVGGFDEAVGLIEENVGEAVDFIDGIIFTKNRGVVMIGNFTDKNDLPVSTFSKRSDEWFYLHADEISRRHDAYEEIIPIKDYLFRYDRGVFWLGRQALSFFKIPFTRLTRFLLDRALKSRTLSLVGQATSTSQKYFVQDLCLPKENFLNFLQFVDEELHIYPLWLVPLRPAGSLDKLSPNYILTDLVINAGVWGKIKGDYFNVNRKVEGKLRELKGRKVLYAHAYYPRDEFWKIYDHSWYSQLREKYFASSVFPDLYDKTHVSEKYQPSVLSGIWKVLRSSKLSVS</sequence>
<evidence type="ECO:0000259" key="7">
    <source>
        <dbReference type="PROSITE" id="PS51387"/>
    </source>
</evidence>
<evidence type="ECO:0000256" key="5">
    <source>
        <dbReference type="ARBA" id="ARBA00023002"/>
    </source>
</evidence>
<evidence type="ECO:0000313" key="8">
    <source>
        <dbReference type="EMBL" id="OGN26084.1"/>
    </source>
</evidence>
<dbReference type="AlphaFoldDB" id="A0A1F8GL08"/>
<dbReference type="SUPFAM" id="SSF56176">
    <property type="entry name" value="FAD-binding/transporter-associated domain-like"/>
    <property type="match status" value="1"/>
</dbReference>
<dbReference type="InterPro" id="IPR006094">
    <property type="entry name" value="Oxid_FAD_bind_N"/>
</dbReference>
<dbReference type="PANTHER" id="PTHR10801:SF0">
    <property type="entry name" value="DELTA(24)-STEROL REDUCTASE"/>
    <property type="match status" value="1"/>
</dbReference>
<proteinExistence type="predicted"/>
<dbReference type="GO" id="GO:0016020">
    <property type="term" value="C:membrane"/>
    <property type="evidence" value="ECO:0007669"/>
    <property type="project" value="UniProtKB-SubCell"/>
</dbReference>
<dbReference type="Gene3D" id="3.30.465.10">
    <property type="match status" value="1"/>
</dbReference>
<evidence type="ECO:0000256" key="6">
    <source>
        <dbReference type="ARBA" id="ARBA00023136"/>
    </source>
</evidence>
<dbReference type="InterPro" id="IPR036318">
    <property type="entry name" value="FAD-bd_PCMH-like_sf"/>
</dbReference>
<name>A0A1F8GL08_9BACT</name>
<dbReference type="GO" id="GO:0008202">
    <property type="term" value="P:steroid metabolic process"/>
    <property type="evidence" value="ECO:0007669"/>
    <property type="project" value="TreeGrafter"/>
</dbReference>
<evidence type="ECO:0000256" key="2">
    <source>
        <dbReference type="ARBA" id="ARBA00012405"/>
    </source>
</evidence>
<dbReference type="InterPro" id="IPR040165">
    <property type="entry name" value="Diminuto-like"/>
</dbReference>